<dbReference type="AlphaFoldDB" id="A0AAV1QTP8"/>
<keyword evidence="1" id="KW-0472">Membrane</keyword>
<keyword evidence="1" id="KW-0812">Transmembrane</keyword>
<keyword evidence="1" id="KW-1133">Transmembrane helix</keyword>
<evidence type="ECO:0000259" key="2">
    <source>
        <dbReference type="Pfam" id="PF13968"/>
    </source>
</evidence>
<comment type="caution">
    <text evidence="3">The sequence shown here is derived from an EMBL/GenBank/DDBJ whole genome shotgun (WGS) entry which is preliminary data.</text>
</comment>
<name>A0AAV1QTP8_9ROSI</name>
<dbReference type="InterPro" id="IPR025315">
    <property type="entry name" value="DUF4220"/>
</dbReference>
<organism evidence="3 4">
    <name type="scientific">Dovyalis caffra</name>
    <dbReference type="NCBI Taxonomy" id="77055"/>
    <lineage>
        <taxon>Eukaryota</taxon>
        <taxon>Viridiplantae</taxon>
        <taxon>Streptophyta</taxon>
        <taxon>Embryophyta</taxon>
        <taxon>Tracheophyta</taxon>
        <taxon>Spermatophyta</taxon>
        <taxon>Magnoliopsida</taxon>
        <taxon>eudicotyledons</taxon>
        <taxon>Gunneridae</taxon>
        <taxon>Pentapetalae</taxon>
        <taxon>rosids</taxon>
        <taxon>fabids</taxon>
        <taxon>Malpighiales</taxon>
        <taxon>Salicaceae</taxon>
        <taxon>Flacourtieae</taxon>
        <taxon>Dovyalis</taxon>
    </lineage>
</organism>
<evidence type="ECO:0000313" key="3">
    <source>
        <dbReference type="EMBL" id="CAK7324213.1"/>
    </source>
</evidence>
<accession>A0AAV1QTP8</accession>
<protein>
    <recommendedName>
        <fullName evidence="2">DUF4220 domain-containing protein</fullName>
    </recommendedName>
</protein>
<dbReference type="Proteomes" id="UP001314170">
    <property type="component" value="Unassembled WGS sequence"/>
</dbReference>
<gene>
    <name evidence="3" type="ORF">DCAF_LOCUS1851</name>
</gene>
<feature type="transmembrane region" description="Helical" evidence="1">
    <location>
        <begin position="47"/>
        <end position="69"/>
    </location>
</feature>
<feature type="transmembrane region" description="Helical" evidence="1">
    <location>
        <begin position="15"/>
        <end position="35"/>
    </location>
</feature>
<dbReference type="EMBL" id="CAWUPB010000246">
    <property type="protein sequence ID" value="CAK7324213.1"/>
    <property type="molecule type" value="Genomic_DNA"/>
</dbReference>
<reference evidence="3 4" key="1">
    <citation type="submission" date="2024-01" db="EMBL/GenBank/DDBJ databases">
        <authorList>
            <person name="Waweru B."/>
        </authorList>
    </citation>
    <scope>NUCLEOTIDE SEQUENCE [LARGE SCALE GENOMIC DNA]</scope>
</reference>
<feature type="domain" description="DUF4220" evidence="2">
    <location>
        <begin position="47"/>
        <end position="267"/>
    </location>
</feature>
<dbReference type="PANTHER" id="PTHR31325">
    <property type="entry name" value="OS01G0798800 PROTEIN-RELATED"/>
    <property type="match status" value="1"/>
</dbReference>
<proteinExistence type="predicted"/>
<feature type="transmembrane region" description="Helical" evidence="1">
    <location>
        <begin position="261"/>
        <end position="282"/>
    </location>
</feature>
<dbReference type="Pfam" id="PF13968">
    <property type="entry name" value="DUF4220"/>
    <property type="match status" value="1"/>
</dbReference>
<evidence type="ECO:0000313" key="4">
    <source>
        <dbReference type="Proteomes" id="UP001314170"/>
    </source>
</evidence>
<evidence type="ECO:0000256" key="1">
    <source>
        <dbReference type="SAM" id="Phobius"/>
    </source>
</evidence>
<sequence>MEVLSPSLKKLWNEWQLRALVLLSLTLQIILILLGNRRKYTPKIIVWPAYLAADFVATAALGVLVSNLFSHSGTLDPNLQLQAFWAPFLLLHLGGPDTITAYSVEDNELSSRHLLQVIFQTGVAFYILLMAWTGSHISILTMPMILAGLIKYGERTWALWSASSSEQRRALKPSSQNTVQVLFDDEDHSEAELLQVAYGMFNMAKHLFAGLPIPATKQSATANHWKSTYNKNAFEVTEMQLGFMYDFLYTKALVTYTPSGIALRFTTVAILLELYAALLLLLSDHTVAWLKKHNRNNISQAITSLSLPRNPSWSKSMGQFSFLSYFLNEKPMDFEGILKLLKINEKLEKQGYVAYREVPEDLRKRLITGSRKYRERLETFSSNLSGKRILEHFGGSLVLVGLESNYDTLHRTITMGFQQTILVWHIATELSYHLDRDYFTKKNQETKCISAENVQGKAENTAALNRKMSKLISRYMMYLLAISPDSLPGSEALGLTSFQHTHDVARKGLVELQRLSTEKERKRQIKIQASKLLVEQYTDLQNLEAIKNGLFCKTN</sequence>
<feature type="transmembrane region" description="Helical" evidence="1">
    <location>
        <begin position="123"/>
        <end position="150"/>
    </location>
</feature>
<keyword evidence="4" id="KW-1185">Reference proteome</keyword>